<dbReference type="PANTHER" id="PTHR10160:SF19">
    <property type="entry name" value="PROTON-TRANSLOCATING NAD(P)(+) TRANSHYDROGENASE"/>
    <property type="match status" value="1"/>
</dbReference>
<dbReference type="SMART" id="SM01003">
    <property type="entry name" value="AlaDh_PNT_N"/>
    <property type="match status" value="1"/>
</dbReference>
<dbReference type="Pfam" id="PF01262">
    <property type="entry name" value="AlaDh_PNT_C"/>
    <property type="match status" value="1"/>
</dbReference>
<dbReference type="PANTHER" id="PTHR10160">
    <property type="entry name" value="NAD(P) TRANSHYDROGENASE"/>
    <property type="match status" value="1"/>
</dbReference>
<keyword evidence="3" id="KW-0521">NADP</keyword>
<evidence type="ECO:0000313" key="11">
    <source>
        <dbReference type="Proteomes" id="UP001057580"/>
    </source>
</evidence>
<evidence type="ECO:0000256" key="3">
    <source>
        <dbReference type="ARBA" id="ARBA00022857"/>
    </source>
</evidence>
<evidence type="ECO:0000256" key="7">
    <source>
        <dbReference type="SAM" id="MobiDB-lite"/>
    </source>
</evidence>
<dbReference type="SMART" id="SM01002">
    <property type="entry name" value="AlaDh_PNT_C"/>
    <property type="match status" value="1"/>
</dbReference>
<comment type="catalytic activity">
    <reaction evidence="6">
        <text>NAD(+) + NADPH + H(+)(in) = NADH + NADP(+) + H(+)(out)</text>
        <dbReference type="Rhea" id="RHEA:47992"/>
        <dbReference type="ChEBI" id="CHEBI:15378"/>
        <dbReference type="ChEBI" id="CHEBI:57540"/>
        <dbReference type="ChEBI" id="CHEBI:57783"/>
        <dbReference type="ChEBI" id="CHEBI:57945"/>
        <dbReference type="ChEBI" id="CHEBI:58349"/>
        <dbReference type="EC" id="7.1.1.1"/>
    </reaction>
</comment>
<dbReference type="InterPro" id="IPR036291">
    <property type="entry name" value="NAD(P)-bd_dom_sf"/>
</dbReference>
<keyword evidence="11" id="KW-1185">Reference proteome</keyword>
<keyword evidence="4" id="KW-1278">Translocase</keyword>
<dbReference type="Gene3D" id="3.40.50.720">
    <property type="entry name" value="NAD(P)-binding Rossmann-like Domain"/>
    <property type="match status" value="2"/>
</dbReference>
<evidence type="ECO:0000313" key="10">
    <source>
        <dbReference type="EMBL" id="UWM54902.1"/>
    </source>
</evidence>
<keyword evidence="2" id="KW-0547">Nucleotide-binding</keyword>
<gene>
    <name evidence="10" type="ORF">N0B31_01175</name>
</gene>
<evidence type="ECO:0000256" key="4">
    <source>
        <dbReference type="ARBA" id="ARBA00022967"/>
    </source>
</evidence>
<dbReference type="SUPFAM" id="SSF51735">
    <property type="entry name" value="NAD(P)-binding Rossmann-fold domains"/>
    <property type="match status" value="1"/>
</dbReference>
<dbReference type="PROSITE" id="PS00837">
    <property type="entry name" value="ALADH_PNT_2"/>
    <property type="match status" value="1"/>
</dbReference>
<dbReference type="InterPro" id="IPR007698">
    <property type="entry name" value="AlaDH/PNT_NAD(H)-bd"/>
</dbReference>
<evidence type="ECO:0000256" key="1">
    <source>
        <dbReference type="ARBA" id="ARBA00012943"/>
    </source>
</evidence>
<dbReference type="GO" id="GO:0016491">
    <property type="term" value="F:oxidoreductase activity"/>
    <property type="evidence" value="ECO:0007669"/>
    <property type="project" value="UniProtKB-KW"/>
</dbReference>
<dbReference type="AlphaFoldDB" id="A0A9E7UBB1"/>
<keyword evidence="5" id="KW-0520">NAD</keyword>
<accession>A0A9E7UBB1</accession>
<dbReference type="GO" id="GO:0006740">
    <property type="term" value="P:NADPH regeneration"/>
    <property type="evidence" value="ECO:0007669"/>
    <property type="project" value="TreeGrafter"/>
</dbReference>
<dbReference type="EC" id="7.1.1.1" evidence="1"/>
<evidence type="ECO:0000259" key="9">
    <source>
        <dbReference type="SMART" id="SM01003"/>
    </source>
</evidence>
<organism evidence="10 11">
    <name type="scientific">Salinirubellus salinus</name>
    <dbReference type="NCBI Taxonomy" id="1364945"/>
    <lineage>
        <taxon>Archaea</taxon>
        <taxon>Methanobacteriati</taxon>
        <taxon>Methanobacteriota</taxon>
        <taxon>Stenosarchaea group</taxon>
        <taxon>Halobacteria</taxon>
        <taxon>Halobacteriales</taxon>
        <taxon>Natronomonadaceae</taxon>
        <taxon>Salinirubellus</taxon>
    </lineage>
</organism>
<evidence type="ECO:0000259" key="8">
    <source>
        <dbReference type="SMART" id="SM01002"/>
    </source>
</evidence>
<proteinExistence type="predicted"/>
<dbReference type="CDD" id="cd05304">
    <property type="entry name" value="Rubrum_tdh"/>
    <property type="match status" value="1"/>
</dbReference>
<dbReference type="NCBIfam" id="NF006942">
    <property type="entry name" value="PRK09424.1"/>
    <property type="match status" value="1"/>
</dbReference>
<protein>
    <recommendedName>
        <fullName evidence="1">proton-translocating NAD(P)(+) transhydrogenase</fullName>
        <ecNumber evidence="1">7.1.1.1</ecNumber>
    </recommendedName>
</protein>
<dbReference type="Pfam" id="PF05222">
    <property type="entry name" value="AlaDh_PNT_N"/>
    <property type="match status" value="1"/>
</dbReference>
<dbReference type="RefSeq" id="WP_260593924.1">
    <property type="nucleotide sequence ID" value="NZ_CP104003.1"/>
</dbReference>
<reference evidence="10" key="1">
    <citation type="submission" date="2022-09" db="EMBL/GenBank/DDBJ databases">
        <title>Diverse halophilic archaea isolated from saline environments.</title>
        <authorList>
            <person name="Cui H.-L."/>
        </authorList>
    </citation>
    <scope>NUCLEOTIDE SEQUENCE</scope>
    <source>
        <strain evidence="10">ZS-35-S2</strain>
    </source>
</reference>
<keyword evidence="10" id="KW-0560">Oxidoreductase</keyword>
<name>A0A9E7UBB1_9EURY</name>
<dbReference type="InterPro" id="IPR007886">
    <property type="entry name" value="AlaDH/PNT_N"/>
</dbReference>
<dbReference type="GeneID" id="74940991"/>
<dbReference type="GO" id="GO:0050661">
    <property type="term" value="F:NADP binding"/>
    <property type="evidence" value="ECO:0007669"/>
    <property type="project" value="TreeGrafter"/>
</dbReference>
<feature type="region of interest" description="Disordered" evidence="7">
    <location>
        <begin position="370"/>
        <end position="417"/>
    </location>
</feature>
<evidence type="ECO:0000256" key="5">
    <source>
        <dbReference type="ARBA" id="ARBA00023027"/>
    </source>
</evidence>
<dbReference type="KEGG" id="ssai:N0B31_01175"/>
<dbReference type="Proteomes" id="UP001057580">
    <property type="component" value="Chromosome"/>
</dbReference>
<sequence length="417" mass="42940">MKIGVPGETVVGETRVALVPPVARRLVERGLDVLVATGAGTGSDWSDDEYAAVGCTVLDDRAAVFERSDVVLQVRGLGARPDGEVDPYREGGTVVGMLGPYAVEDATLEALAARRVTLFALELLPRTGRAQSMDVLTSMASLGGYKAVVVAADALPKLFPMQMTAAGTIQPASVFVVGAGVAGLQAIATARRLGARVRAYDVRPAVKEEVESLGAGFVELDLETAEAATGGGYAREQDPEFYREQREAMTDAVGAADVVVTSAAVPGRPAPTLVTEAMLDGMAAGSVVVDLAAAGGGNCEPTRPDETVEYGDVTVFGPTNLPATVPRTASQLFANNVANFLEHLLRDGSLHVDIDDEIVDATLLTHDGTVRAPNRRDEADAAPGTHSVDDPGGVGSDDSTDSTAGSGPEPTDGGSDA</sequence>
<dbReference type="GO" id="GO:0005886">
    <property type="term" value="C:plasma membrane"/>
    <property type="evidence" value="ECO:0007669"/>
    <property type="project" value="TreeGrafter"/>
</dbReference>
<dbReference type="InterPro" id="IPR008143">
    <property type="entry name" value="Ala_DH/PNT_CS2"/>
</dbReference>
<evidence type="ECO:0000256" key="2">
    <source>
        <dbReference type="ARBA" id="ARBA00022741"/>
    </source>
</evidence>
<evidence type="ECO:0000256" key="6">
    <source>
        <dbReference type="ARBA" id="ARBA00048202"/>
    </source>
</evidence>
<dbReference type="SUPFAM" id="SSF52283">
    <property type="entry name" value="Formate/glycerate dehydrogenase catalytic domain-like"/>
    <property type="match status" value="1"/>
</dbReference>
<dbReference type="EMBL" id="CP104003">
    <property type="protein sequence ID" value="UWM54902.1"/>
    <property type="molecule type" value="Genomic_DNA"/>
</dbReference>
<feature type="domain" description="Alanine dehydrogenase/pyridine nucleotide transhydrogenase NAD(H)-binding" evidence="8">
    <location>
        <begin position="152"/>
        <end position="317"/>
    </location>
</feature>
<feature type="domain" description="Alanine dehydrogenase/pyridine nucleotide transhydrogenase N-terminal" evidence="9">
    <location>
        <begin position="4"/>
        <end position="143"/>
    </location>
</feature>
<dbReference type="GO" id="GO:0008750">
    <property type="term" value="F:proton-translocating NAD(P)+ transhydrogenase activity"/>
    <property type="evidence" value="ECO:0007669"/>
    <property type="project" value="UniProtKB-EC"/>
</dbReference>